<evidence type="ECO:0000259" key="4">
    <source>
        <dbReference type="PROSITE" id="PS01124"/>
    </source>
</evidence>
<dbReference type="Gene3D" id="1.10.10.60">
    <property type="entry name" value="Homeodomain-like"/>
    <property type="match status" value="2"/>
</dbReference>
<dbReference type="HOGENOM" id="CLU_512593_0_0_9"/>
<dbReference type="Proteomes" id="UP000033115">
    <property type="component" value="Chromosome"/>
</dbReference>
<dbReference type="SMART" id="SM00342">
    <property type="entry name" value="HTH_ARAC"/>
    <property type="match status" value="1"/>
</dbReference>
<dbReference type="SUPFAM" id="SSF46689">
    <property type="entry name" value="Homeodomain-like"/>
    <property type="match status" value="2"/>
</dbReference>
<dbReference type="PANTHER" id="PTHR43280:SF28">
    <property type="entry name" value="HTH-TYPE TRANSCRIPTIONAL ACTIVATOR RHAS"/>
    <property type="match status" value="1"/>
</dbReference>
<name>A0A0E3M6M9_CLOSL</name>
<feature type="domain" description="HTH araC/xylS-type" evidence="4">
    <location>
        <begin position="426"/>
        <end position="524"/>
    </location>
</feature>
<dbReference type="PRINTS" id="PR00032">
    <property type="entry name" value="HTHARAC"/>
</dbReference>
<proteinExistence type="predicted"/>
<keyword evidence="6" id="KW-1185">Reference proteome</keyword>
<dbReference type="PANTHER" id="PTHR43280">
    <property type="entry name" value="ARAC-FAMILY TRANSCRIPTIONAL REGULATOR"/>
    <property type="match status" value="1"/>
</dbReference>
<dbReference type="PROSITE" id="PS01124">
    <property type="entry name" value="HTH_ARAC_FAMILY_2"/>
    <property type="match status" value="1"/>
</dbReference>
<dbReference type="InterPro" id="IPR009057">
    <property type="entry name" value="Homeodomain-like_sf"/>
</dbReference>
<dbReference type="InterPro" id="IPR020449">
    <property type="entry name" value="Tscrpt_reg_AraC-type_HTH"/>
</dbReference>
<sequence length="531" mass="62863">MFSKIILYSEDKIVNMIYNFYRTTKNNFSISYIANSYKDSIEKAVELNAEVIIIQLKHPVYKIHNFFYDLAMSNIYPVVLIFNVISENQIIYSITSHKDITYINKIKSFFTQSLSEKYTCHFDYIGEEKDSNLVMNFRISKLEKTEYLKDILRGVIKSEFLYYKKKVNLNLNYYGYYVYICNLMEIEYSDHYLNKNIYYLTGEEFIKECETILDEYSGGEVFYINPNILCIIINDFNCTSVATKQCKLFEITSKLNGITNSKTAFRYMSSYIKGIENIRDAYESFHYLKTYNFFCSDAKLLTQEYINSIKKEIDYTLIDNTIKEIKELINYDIFNIELNKLIYKLFLDIIKPSFDYNLYYYCHTSLSSELVDRYSNLYKKILPESSPHKKVFFTSIEDKCSEFIDSVNQLRSELSSKYMIKNSIVIQVLNFIHIHYMEDITVNLIASSLNISNSYLSQIFKKEIGMSIIKYIINYRIEKAKELFSSSDDLIYNIAEKVGFFDEKHFSKTFKKITGLTPMQYKKKNGKAKYI</sequence>
<protein>
    <recommendedName>
        <fullName evidence="4">HTH araC/xylS-type domain-containing protein</fullName>
    </recommendedName>
</protein>
<dbReference type="GO" id="GO:0043565">
    <property type="term" value="F:sequence-specific DNA binding"/>
    <property type="evidence" value="ECO:0007669"/>
    <property type="project" value="InterPro"/>
</dbReference>
<dbReference type="AlphaFoldDB" id="A0A0E3M6M9"/>
<gene>
    <name evidence="5" type="ORF">CSCA_2307</name>
</gene>
<dbReference type="RefSeq" id="WP_029160201.1">
    <property type="nucleotide sequence ID" value="NZ_CP009933.1"/>
</dbReference>
<dbReference type="EMBL" id="CP009933">
    <property type="protein sequence ID" value="AKA69432.1"/>
    <property type="molecule type" value="Genomic_DNA"/>
</dbReference>
<evidence type="ECO:0000313" key="6">
    <source>
        <dbReference type="Proteomes" id="UP000033115"/>
    </source>
</evidence>
<dbReference type="Pfam" id="PF12833">
    <property type="entry name" value="HTH_18"/>
    <property type="match status" value="1"/>
</dbReference>
<dbReference type="GO" id="GO:0003700">
    <property type="term" value="F:DNA-binding transcription factor activity"/>
    <property type="evidence" value="ECO:0007669"/>
    <property type="project" value="InterPro"/>
</dbReference>
<accession>A0A0E3M6M9</accession>
<keyword evidence="3" id="KW-0804">Transcription</keyword>
<evidence type="ECO:0000256" key="3">
    <source>
        <dbReference type="ARBA" id="ARBA00023163"/>
    </source>
</evidence>
<evidence type="ECO:0000256" key="1">
    <source>
        <dbReference type="ARBA" id="ARBA00023015"/>
    </source>
</evidence>
<keyword evidence="2" id="KW-0238">DNA-binding</keyword>
<organism evidence="5 6">
    <name type="scientific">Clostridium scatologenes</name>
    <dbReference type="NCBI Taxonomy" id="1548"/>
    <lineage>
        <taxon>Bacteria</taxon>
        <taxon>Bacillati</taxon>
        <taxon>Bacillota</taxon>
        <taxon>Clostridia</taxon>
        <taxon>Eubacteriales</taxon>
        <taxon>Clostridiaceae</taxon>
        <taxon>Clostridium</taxon>
    </lineage>
</organism>
<dbReference type="KEGG" id="csq:CSCA_2307"/>
<reference evidence="5 6" key="1">
    <citation type="journal article" date="2015" name="J. Biotechnol.">
        <title>Complete genome sequence of a malodorant-producing acetogen, Clostridium scatologenes ATCC 25775(T).</title>
        <authorList>
            <person name="Zhu Z."/>
            <person name="Guo T."/>
            <person name="Zheng H."/>
            <person name="Song T."/>
            <person name="Ouyang P."/>
            <person name="Xie J."/>
        </authorList>
    </citation>
    <scope>NUCLEOTIDE SEQUENCE [LARGE SCALE GENOMIC DNA]</scope>
    <source>
        <strain evidence="5 6">ATCC 25775</strain>
    </source>
</reference>
<dbReference type="InterPro" id="IPR018060">
    <property type="entry name" value="HTH_AraC"/>
</dbReference>
<keyword evidence="1" id="KW-0805">Transcription regulation</keyword>
<dbReference type="STRING" id="1548.CSCA_2307"/>
<evidence type="ECO:0000256" key="2">
    <source>
        <dbReference type="ARBA" id="ARBA00023125"/>
    </source>
</evidence>
<evidence type="ECO:0000313" key="5">
    <source>
        <dbReference type="EMBL" id="AKA69432.1"/>
    </source>
</evidence>